<dbReference type="OrthoDB" id="2119228at2759"/>
<organism evidence="3 4">
    <name type="scientific">Dactylonectria estremocensis</name>
    <dbReference type="NCBI Taxonomy" id="1079267"/>
    <lineage>
        <taxon>Eukaryota</taxon>
        <taxon>Fungi</taxon>
        <taxon>Dikarya</taxon>
        <taxon>Ascomycota</taxon>
        <taxon>Pezizomycotina</taxon>
        <taxon>Sordariomycetes</taxon>
        <taxon>Hypocreomycetidae</taxon>
        <taxon>Hypocreales</taxon>
        <taxon>Nectriaceae</taxon>
        <taxon>Dactylonectria</taxon>
    </lineage>
</organism>
<dbReference type="InterPro" id="IPR013830">
    <property type="entry name" value="SGNH_hydro"/>
</dbReference>
<dbReference type="PROSITE" id="PS51257">
    <property type="entry name" value="PROKAR_LIPOPROTEIN"/>
    <property type="match status" value="1"/>
</dbReference>
<accession>A0A9P9E830</accession>
<dbReference type="Pfam" id="PF13472">
    <property type="entry name" value="Lipase_GDSL_2"/>
    <property type="match status" value="1"/>
</dbReference>
<dbReference type="AlphaFoldDB" id="A0A9P9E830"/>
<gene>
    <name evidence="3" type="ORF">B0J13DRAFT_678724</name>
</gene>
<evidence type="ECO:0000259" key="2">
    <source>
        <dbReference type="Pfam" id="PF13472"/>
    </source>
</evidence>
<evidence type="ECO:0000313" key="4">
    <source>
        <dbReference type="Proteomes" id="UP000717696"/>
    </source>
</evidence>
<proteinExistence type="predicted"/>
<dbReference type="PANTHER" id="PTHR30383:SF5">
    <property type="entry name" value="SGNH HYDROLASE-TYPE ESTERASE DOMAIN-CONTAINING PROTEIN"/>
    <property type="match status" value="1"/>
</dbReference>
<evidence type="ECO:0000313" key="3">
    <source>
        <dbReference type="EMBL" id="KAH7131681.1"/>
    </source>
</evidence>
<dbReference type="InterPro" id="IPR051532">
    <property type="entry name" value="Ester_Hydrolysis_Enzymes"/>
</dbReference>
<name>A0A9P9E830_9HYPO</name>
<dbReference type="Proteomes" id="UP000717696">
    <property type="component" value="Unassembled WGS sequence"/>
</dbReference>
<keyword evidence="3" id="KW-0378">Hydrolase</keyword>
<dbReference type="SUPFAM" id="SSF52266">
    <property type="entry name" value="SGNH hydrolase"/>
    <property type="match status" value="1"/>
</dbReference>
<dbReference type="CDD" id="cd01833">
    <property type="entry name" value="XynB_like"/>
    <property type="match status" value="1"/>
</dbReference>
<sequence length="296" mass="31418">MQRSYKHILALASVFLGACVYFSLSFTTYTHLTAQTSVAPLLTRTSVSPGKAVKPGTKLRILCVGDSITAGLLSGENGSNGNGYRLQLRDDLSEDEVVFAGTVASGNMTDGYYAAWNGRRIGAITDMVGPALTHRPNIVLIHAGTNDMSVKIPGDHSADGAAERLGHLIDKVMAACPDAVILVAVLIPRCGDYTAASFPAFQSLIPKVVEQRRSGGGHVLAVDMSTFPESELHDCLHPTSEGYRELGHSWYDFVTQIPTSWINDPVGPDPERNETNTPGNGNNGGKAPAARGGTLL</sequence>
<comment type="caution">
    <text evidence="3">The sequence shown here is derived from an EMBL/GenBank/DDBJ whole genome shotgun (WGS) entry which is preliminary data.</text>
</comment>
<dbReference type="EMBL" id="JAGMUU010000019">
    <property type="protein sequence ID" value="KAH7131681.1"/>
    <property type="molecule type" value="Genomic_DNA"/>
</dbReference>
<dbReference type="Gene3D" id="3.40.50.1110">
    <property type="entry name" value="SGNH hydrolase"/>
    <property type="match status" value="1"/>
</dbReference>
<dbReference type="PANTHER" id="PTHR30383">
    <property type="entry name" value="THIOESTERASE 1/PROTEASE 1/LYSOPHOSPHOLIPASE L1"/>
    <property type="match status" value="1"/>
</dbReference>
<feature type="domain" description="SGNH hydrolase-type esterase" evidence="2">
    <location>
        <begin position="63"/>
        <end position="244"/>
    </location>
</feature>
<evidence type="ECO:0000256" key="1">
    <source>
        <dbReference type="SAM" id="MobiDB-lite"/>
    </source>
</evidence>
<dbReference type="InterPro" id="IPR036514">
    <property type="entry name" value="SGNH_hydro_sf"/>
</dbReference>
<dbReference type="GO" id="GO:0004622">
    <property type="term" value="F:phosphatidylcholine lysophospholipase activity"/>
    <property type="evidence" value="ECO:0007669"/>
    <property type="project" value="TreeGrafter"/>
</dbReference>
<reference evidence="3" key="1">
    <citation type="journal article" date="2021" name="Nat. Commun.">
        <title>Genetic determinants of endophytism in the Arabidopsis root mycobiome.</title>
        <authorList>
            <person name="Mesny F."/>
            <person name="Miyauchi S."/>
            <person name="Thiergart T."/>
            <person name="Pickel B."/>
            <person name="Atanasova L."/>
            <person name="Karlsson M."/>
            <person name="Huettel B."/>
            <person name="Barry K.W."/>
            <person name="Haridas S."/>
            <person name="Chen C."/>
            <person name="Bauer D."/>
            <person name="Andreopoulos W."/>
            <person name="Pangilinan J."/>
            <person name="LaButti K."/>
            <person name="Riley R."/>
            <person name="Lipzen A."/>
            <person name="Clum A."/>
            <person name="Drula E."/>
            <person name="Henrissat B."/>
            <person name="Kohler A."/>
            <person name="Grigoriev I.V."/>
            <person name="Martin F.M."/>
            <person name="Hacquard S."/>
        </authorList>
    </citation>
    <scope>NUCLEOTIDE SEQUENCE</scope>
    <source>
        <strain evidence="3">MPI-CAGE-AT-0021</strain>
    </source>
</reference>
<feature type="compositionally biased region" description="Low complexity" evidence="1">
    <location>
        <begin position="275"/>
        <end position="296"/>
    </location>
</feature>
<feature type="region of interest" description="Disordered" evidence="1">
    <location>
        <begin position="262"/>
        <end position="296"/>
    </location>
</feature>
<keyword evidence="4" id="KW-1185">Reference proteome</keyword>
<protein>
    <submittedName>
        <fullName evidence="3">SGNH hydrolase-type esterase domain-containing protein</fullName>
    </submittedName>
</protein>